<dbReference type="PROSITE" id="PS50943">
    <property type="entry name" value="HTH_CROC1"/>
    <property type="match status" value="1"/>
</dbReference>
<dbReference type="Proteomes" id="UP000266183">
    <property type="component" value="Chromosome"/>
</dbReference>
<evidence type="ECO:0000313" key="3">
    <source>
        <dbReference type="Proteomes" id="UP000266183"/>
    </source>
</evidence>
<dbReference type="OrthoDB" id="680346at2"/>
<accession>A0A385SP24</accession>
<proteinExistence type="predicted"/>
<dbReference type="KEGG" id="chk:D4L85_16275"/>
<keyword evidence="3" id="KW-1185">Reference proteome</keyword>
<evidence type="ECO:0000259" key="1">
    <source>
        <dbReference type="PROSITE" id="PS50943"/>
    </source>
</evidence>
<dbReference type="EMBL" id="CP032382">
    <property type="protein sequence ID" value="AYB32027.1"/>
    <property type="molecule type" value="Genomic_DNA"/>
</dbReference>
<dbReference type="SMART" id="SM00530">
    <property type="entry name" value="HTH_XRE"/>
    <property type="match status" value="1"/>
</dbReference>
<dbReference type="Pfam" id="PF01381">
    <property type="entry name" value="HTH_3"/>
    <property type="match status" value="1"/>
</dbReference>
<dbReference type="AlphaFoldDB" id="A0A385SP24"/>
<gene>
    <name evidence="2" type="ORF">D4L85_16275</name>
</gene>
<dbReference type="Gene3D" id="1.10.260.40">
    <property type="entry name" value="lambda repressor-like DNA-binding domains"/>
    <property type="match status" value="1"/>
</dbReference>
<feature type="domain" description="HTH cro/C1-type" evidence="1">
    <location>
        <begin position="20"/>
        <end position="74"/>
    </location>
</feature>
<name>A0A385SP24_9BACT</name>
<organism evidence="2 3">
    <name type="scientific">Chryseolinea soli</name>
    <dbReference type="NCBI Taxonomy" id="2321403"/>
    <lineage>
        <taxon>Bacteria</taxon>
        <taxon>Pseudomonadati</taxon>
        <taxon>Bacteroidota</taxon>
        <taxon>Cytophagia</taxon>
        <taxon>Cytophagales</taxon>
        <taxon>Fulvivirgaceae</taxon>
        <taxon>Chryseolinea</taxon>
    </lineage>
</organism>
<protein>
    <submittedName>
        <fullName evidence="2">Helix-turn-helix domain-containing protein</fullName>
    </submittedName>
</protein>
<dbReference type="GO" id="GO:0003677">
    <property type="term" value="F:DNA binding"/>
    <property type="evidence" value="ECO:0007669"/>
    <property type="project" value="InterPro"/>
</dbReference>
<evidence type="ECO:0000313" key="2">
    <source>
        <dbReference type="EMBL" id="AYB32027.1"/>
    </source>
</evidence>
<dbReference type="InterPro" id="IPR001387">
    <property type="entry name" value="Cro/C1-type_HTH"/>
</dbReference>
<sequence>MAKRELEPDLGYQKAFGNRVRELREKVGWTQVDLSIYSKVSDYQISVIENGHEAANLQTIKAIAAALGKLPSELLDFKYPIKLNNSFPKKPKEKLGTTGHIQKLFSEGYFVDPKSVKNVIEYVFEVTGTKLVSKDTSGALLVFAKNKLLRIIRREGRNLYQSIKKAKS</sequence>
<dbReference type="InterPro" id="IPR010982">
    <property type="entry name" value="Lambda_DNA-bd_dom_sf"/>
</dbReference>
<dbReference type="CDD" id="cd00093">
    <property type="entry name" value="HTH_XRE"/>
    <property type="match status" value="1"/>
</dbReference>
<dbReference type="SUPFAM" id="SSF47413">
    <property type="entry name" value="lambda repressor-like DNA-binding domains"/>
    <property type="match status" value="1"/>
</dbReference>
<reference evidence="3" key="1">
    <citation type="submission" date="2018-09" db="EMBL/GenBank/DDBJ databases">
        <title>Chryseolinea sp. KIS68-18 isolated from soil.</title>
        <authorList>
            <person name="Weon H.-Y."/>
            <person name="Kwon S.-W."/>
            <person name="Lee S.A."/>
        </authorList>
    </citation>
    <scope>NUCLEOTIDE SEQUENCE [LARGE SCALE GENOMIC DNA]</scope>
    <source>
        <strain evidence="3">KIS68-18</strain>
    </source>
</reference>
<dbReference type="RefSeq" id="WP_119755288.1">
    <property type="nucleotide sequence ID" value="NZ_CP032382.1"/>
</dbReference>